<protein>
    <submittedName>
        <fullName evidence="1">Uncharacterized protein</fullName>
    </submittedName>
</protein>
<proteinExistence type="predicted"/>
<evidence type="ECO:0000313" key="2">
    <source>
        <dbReference type="Proteomes" id="UP000002527"/>
    </source>
</evidence>
<evidence type="ECO:0000313" key="1">
    <source>
        <dbReference type="EMBL" id="AAS40337.1"/>
    </source>
</evidence>
<accession>Q73BL0</accession>
<name>Q73BL0_BACC1</name>
<gene>
    <name evidence="1" type="ordered locus">BCE_1408</name>
</gene>
<organism evidence="1 2">
    <name type="scientific">Bacillus cereus (strain ATCC 10987 / NRS 248)</name>
    <dbReference type="NCBI Taxonomy" id="222523"/>
    <lineage>
        <taxon>Bacteria</taxon>
        <taxon>Bacillati</taxon>
        <taxon>Bacillota</taxon>
        <taxon>Bacilli</taxon>
        <taxon>Bacillales</taxon>
        <taxon>Bacillaceae</taxon>
        <taxon>Bacillus</taxon>
        <taxon>Bacillus cereus group</taxon>
    </lineage>
</organism>
<reference evidence="1 2" key="1">
    <citation type="journal article" date="2004" name="Nucleic Acids Res.">
        <title>The genome sequence of Bacillus cereus ATCC 10987 reveals metabolic adaptations and a large plasmid related to Bacillus anthracis pXO1.</title>
        <authorList>
            <person name="Rasko D.A."/>
            <person name="Ravel J."/>
            <person name="Okstad O.A."/>
            <person name="Helgason E."/>
            <person name="Cer R.Z."/>
            <person name="Jiang L."/>
            <person name="Shores K.A."/>
            <person name="Fouts D.E."/>
            <person name="Tourasse N.J."/>
            <person name="Angiuoli S.V."/>
            <person name="Kolonay J."/>
            <person name="Nelson W.C."/>
            <person name="Kolsto A.-B."/>
            <person name="Fraser C.M."/>
            <person name="Read T.D."/>
        </authorList>
    </citation>
    <scope>NUCLEOTIDE SEQUENCE [LARGE SCALE GENOMIC DNA]</scope>
    <source>
        <strain evidence="2">ATCC 10987 / NRS 248</strain>
    </source>
</reference>
<sequence length="30" mass="3745">MLLYYKKEQQKHYSFVKINPVYSSKKRSNH</sequence>
<dbReference type="AlphaFoldDB" id="Q73BL0"/>
<dbReference type="Proteomes" id="UP000002527">
    <property type="component" value="Chromosome"/>
</dbReference>
<dbReference type="HOGENOM" id="CLU_3401934_0_0_9"/>
<dbReference type="KEGG" id="bca:BCE_1408"/>
<dbReference type="EMBL" id="AE017194">
    <property type="protein sequence ID" value="AAS40337.1"/>
    <property type="molecule type" value="Genomic_DNA"/>
</dbReference>